<dbReference type="GO" id="GO:0005507">
    <property type="term" value="F:copper ion binding"/>
    <property type="evidence" value="ECO:0007669"/>
    <property type="project" value="TreeGrafter"/>
</dbReference>
<dbReference type="GO" id="GO:0010038">
    <property type="term" value="P:response to metal ion"/>
    <property type="evidence" value="ECO:0007669"/>
    <property type="project" value="InterPro"/>
</dbReference>
<dbReference type="InterPro" id="IPR011322">
    <property type="entry name" value="N-reg_PII-like_a/b"/>
</dbReference>
<reference evidence="2" key="1">
    <citation type="submission" date="2016-08" db="EMBL/GenBank/DDBJ databases">
        <authorList>
            <person name="Seilhamer J.J."/>
        </authorList>
    </citation>
    <scope>NUCLEOTIDE SEQUENCE</scope>
    <source>
        <strain evidence="2">86-1</strain>
    </source>
</reference>
<dbReference type="InterPro" id="IPR015867">
    <property type="entry name" value="N-reg_PII/ATP_PRibTrfase_C"/>
</dbReference>
<protein>
    <submittedName>
        <fullName evidence="2">Divalent-cation tolerance protein CutA</fullName>
    </submittedName>
</protein>
<accession>A0A212L4P5</accession>
<proteinExistence type="inferred from homology"/>
<dbReference type="RefSeq" id="WP_179980235.1">
    <property type="nucleotide sequence ID" value="NZ_LT608333.1"/>
</dbReference>
<gene>
    <name evidence="2" type="primary">cutA</name>
    <name evidence="2" type="ORF">KL86DES1_20654</name>
</gene>
<dbReference type="Pfam" id="PF03091">
    <property type="entry name" value="CutA1"/>
    <property type="match status" value="1"/>
</dbReference>
<comment type="similarity">
    <text evidence="1">Belongs to the CutA family.</text>
</comment>
<dbReference type="AlphaFoldDB" id="A0A212L4P5"/>
<dbReference type="Gene3D" id="3.30.70.120">
    <property type="match status" value="1"/>
</dbReference>
<dbReference type="EMBL" id="FMJC01000002">
    <property type="protein sequence ID" value="SCM72495.1"/>
    <property type="molecule type" value="Genomic_DNA"/>
</dbReference>
<organism evidence="2">
    <name type="scientific">uncultured Desulfovibrio sp</name>
    <dbReference type="NCBI Taxonomy" id="167968"/>
    <lineage>
        <taxon>Bacteria</taxon>
        <taxon>Pseudomonadati</taxon>
        <taxon>Thermodesulfobacteriota</taxon>
        <taxon>Desulfovibrionia</taxon>
        <taxon>Desulfovibrionales</taxon>
        <taxon>Desulfovibrionaceae</taxon>
        <taxon>Desulfovibrio</taxon>
        <taxon>environmental samples</taxon>
    </lineage>
</organism>
<dbReference type="PANTHER" id="PTHR23419:SF8">
    <property type="entry name" value="FI09726P"/>
    <property type="match status" value="1"/>
</dbReference>
<dbReference type="SUPFAM" id="SSF54913">
    <property type="entry name" value="GlnB-like"/>
    <property type="match status" value="1"/>
</dbReference>
<sequence length="110" mass="11884">MSFLVYVTAPDEALALTLARALVGEGLAAGVNIVPGARSIYRWRGEVHDVEEHLLVAQVSRAALPAFEAAVKRLHSYEVPCMVAVPIEAGHGPFLDWIRENSRPPAPADD</sequence>
<evidence type="ECO:0000313" key="2">
    <source>
        <dbReference type="EMBL" id="SCM72495.1"/>
    </source>
</evidence>
<dbReference type="PANTHER" id="PTHR23419">
    <property type="entry name" value="DIVALENT CATION TOLERANCE CUTA-RELATED"/>
    <property type="match status" value="1"/>
</dbReference>
<dbReference type="InterPro" id="IPR004323">
    <property type="entry name" value="Ion_tolerance_CutA"/>
</dbReference>
<evidence type="ECO:0000256" key="1">
    <source>
        <dbReference type="ARBA" id="ARBA00010169"/>
    </source>
</evidence>
<name>A0A212L4P5_9BACT</name>